<keyword evidence="2" id="KW-0378">Hydrolase</keyword>
<dbReference type="AlphaFoldDB" id="A0A451BC14"/>
<feature type="compositionally biased region" description="Polar residues" evidence="5">
    <location>
        <begin position="14"/>
        <end position="24"/>
    </location>
</feature>
<dbReference type="GO" id="GO:0005829">
    <property type="term" value="C:cytosol"/>
    <property type="evidence" value="ECO:0007669"/>
    <property type="project" value="TreeGrafter"/>
</dbReference>
<dbReference type="CDD" id="cd00085">
    <property type="entry name" value="HNHc"/>
    <property type="match status" value="1"/>
</dbReference>
<reference evidence="9" key="1">
    <citation type="submission" date="2019-02" db="EMBL/GenBank/DDBJ databases">
        <authorList>
            <person name="Gruber-Vodicka R. H."/>
            <person name="Seah K. B. B."/>
        </authorList>
    </citation>
    <scope>NUCLEOTIDE SEQUENCE</scope>
    <source>
        <strain evidence="7">BECK_BZ197</strain>
        <strain evidence="9">BECK_BZ198</strain>
        <strain evidence="8">BECK_BZ199</strain>
    </source>
</reference>
<dbReference type="GO" id="GO:0016787">
    <property type="term" value="F:hydrolase activity"/>
    <property type="evidence" value="ECO:0007669"/>
    <property type="project" value="UniProtKB-KW"/>
</dbReference>
<protein>
    <recommendedName>
        <fullName evidence="4">Putative HNH nuclease YajD</fullName>
    </recommendedName>
</protein>
<gene>
    <name evidence="7" type="ORF">BECKMB1821G_GA0114241_10347</name>
    <name evidence="9" type="ORF">BECKMB1821H_GA0114242_10337</name>
    <name evidence="8" type="ORF">BECKMB1821I_GA0114274_10327</name>
</gene>
<dbReference type="InterPro" id="IPR003615">
    <property type="entry name" value="HNH_nuc"/>
</dbReference>
<feature type="compositionally biased region" description="Basic and acidic residues" evidence="5">
    <location>
        <begin position="25"/>
        <end position="55"/>
    </location>
</feature>
<proteinExistence type="inferred from homology"/>
<dbReference type="GO" id="GO:0008270">
    <property type="term" value="F:zinc ion binding"/>
    <property type="evidence" value="ECO:0007669"/>
    <property type="project" value="InterPro"/>
</dbReference>
<accession>A0A451BC14</accession>
<dbReference type="GO" id="GO:0004519">
    <property type="term" value="F:endonuclease activity"/>
    <property type="evidence" value="ECO:0007669"/>
    <property type="project" value="UniProtKB-KW"/>
</dbReference>
<evidence type="ECO:0000313" key="9">
    <source>
        <dbReference type="EMBL" id="VFK75833.1"/>
    </source>
</evidence>
<dbReference type="PANTHER" id="PTHR41286">
    <property type="entry name" value="HNH NUCLEASE YAJD-RELATED"/>
    <property type="match status" value="1"/>
</dbReference>
<dbReference type="EMBL" id="CAADGH010000033">
    <property type="protein sequence ID" value="VFK75833.1"/>
    <property type="molecule type" value="Genomic_DNA"/>
</dbReference>
<dbReference type="EMBL" id="CAADFQ010000032">
    <property type="protein sequence ID" value="VFK32328.1"/>
    <property type="molecule type" value="Genomic_DNA"/>
</dbReference>
<dbReference type="Pfam" id="PF01844">
    <property type="entry name" value="HNH"/>
    <property type="match status" value="1"/>
</dbReference>
<evidence type="ECO:0000256" key="1">
    <source>
        <dbReference type="ARBA" id="ARBA00022722"/>
    </source>
</evidence>
<dbReference type="EMBL" id="CAADFO010000034">
    <property type="protein sequence ID" value="VFK28175.1"/>
    <property type="molecule type" value="Genomic_DNA"/>
</dbReference>
<sequence>MPPSGRNDKRDNDAMNQKISSPSFSKKEQNTNKLDEAVAKARRARDERDQGYREQSLRIHPWVCGRCGREFTRENLRELTVHHKDHNHDNNPPDGSNWENLCIYCHENEHARYVDYQAGAGSHGMGLGQRKDDAVTHRAFEGLQALLQR</sequence>
<keyword evidence="1" id="KW-0540">Nuclease</keyword>
<evidence type="ECO:0000313" key="8">
    <source>
        <dbReference type="EMBL" id="VFK32328.1"/>
    </source>
</evidence>
<dbReference type="InterPro" id="IPR002711">
    <property type="entry name" value="HNH"/>
</dbReference>
<organism evidence="9">
    <name type="scientific">Candidatus Kentrum sp. MB</name>
    <dbReference type="NCBI Taxonomy" id="2138164"/>
    <lineage>
        <taxon>Bacteria</taxon>
        <taxon>Pseudomonadati</taxon>
        <taxon>Pseudomonadota</taxon>
        <taxon>Gammaproteobacteria</taxon>
        <taxon>Candidatus Kentrum</taxon>
    </lineage>
</organism>
<feature type="region of interest" description="Disordered" evidence="5">
    <location>
        <begin position="1"/>
        <end position="55"/>
    </location>
</feature>
<evidence type="ECO:0000259" key="6">
    <source>
        <dbReference type="Pfam" id="PF01844"/>
    </source>
</evidence>
<evidence type="ECO:0000313" key="7">
    <source>
        <dbReference type="EMBL" id="VFK28175.1"/>
    </source>
</evidence>
<keyword evidence="9" id="KW-0255">Endonuclease</keyword>
<name>A0A451BC14_9GAMM</name>
<comment type="similarity">
    <text evidence="3">Belongs to the HNH nuclease family.</text>
</comment>
<evidence type="ECO:0000256" key="3">
    <source>
        <dbReference type="ARBA" id="ARBA00038412"/>
    </source>
</evidence>
<feature type="compositionally biased region" description="Basic and acidic residues" evidence="5">
    <location>
        <begin position="1"/>
        <end position="13"/>
    </location>
</feature>
<dbReference type="NCBIfam" id="NF008448">
    <property type="entry name" value="PRK11295.1"/>
    <property type="match status" value="1"/>
</dbReference>
<feature type="domain" description="HNH" evidence="6">
    <location>
        <begin position="64"/>
        <end position="112"/>
    </location>
</feature>
<dbReference type="GO" id="GO:0003676">
    <property type="term" value="F:nucleic acid binding"/>
    <property type="evidence" value="ECO:0007669"/>
    <property type="project" value="InterPro"/>
</dbReference>
<dbReference type="PANTHER" id="PTHR41286:SF1">
    <property type="entry name" value="HNH NUCLEASE YAJD-RELATED"/>
    <property type="match status" value="1"/>
</dbReference>
<evidence type="ECO:0000256" key="4">
    <source>
        <dbReference type="ARBA" id="ARBA00040194"/>
    </source>
</evidence>
<evidence type="ECO:0000256" key="2">
    <source>
        <dbReference type="ARBA" id="ARBA00022801"/>
    </source>
</evidence>
<evidence type="ECO:0000256" key="5">
    <source>
        <dbReference type="SAM" id="MobiDB-lite"/>
    </source>
</evidence>